<dbReference type="PANTHER" id="PTHR37820:SF1">
    <property type="entry name" value="CELL DIVISION PROTEIN FTSQ"/>
    <property type="match status" value="1"/>
</dbReference>
<dbReference type="Proteomes" id="UP000324288">
    <property type="component" value="Chromosome"/>
</dbReference>
<dbReference type="Pfam" id="PF03799">
    <property type="entry name" value="FtsQ_DivIB_C"/>
    <property type="match status" value="1"/>
</dbReference>
<dbReference type="OrthoDB" id="9790760at2"/>
<dbReference type="Proteomes" id="UP000068137">
    <property type="component" value="Chromosome"/>
</dbReference>
<evidence type="ECO:0000256" key="7">
    <source>
        <dbReference type="ARBA" id="ARBA00023306"/>
    </source>
</evidence>
<accession>A0A0M4LZJ6</accession>
<name>A0A0M4LZJ6_9ACTN</name>
<evidence type="ECO:0000256" key="8">
    <source>
        <dbReference type="SAM" id="Phobius"/>
    </source>
</evidence>
<keyword evidence="4 8" id="KW-0812">Transmembrane</keyword>
<evidence type="ECO:0000256" key="2">
    <source>
        <dbReference type="ARBA" id="ARBA00022475"/>
    </source>
</evidence>
<keyword evidence="3 11" id="KW-0132">Cell division</keyword>
<reference evidence="10" key="2">
    <citation type="journal article" date="2016" name="Int. J. Syst. Evol. Microbiol.">
        <title>Lawsonella clevelandensis gen. nov., sp. nov., a new member of the suborder Corynebacterineae isolated from human abscesses.</title>
        <authorList>
            <person name="Bell M.E."/>
            <person name="Bernard K.A."/>
            <person name="Harrington S.M."/>
            <person name="Patel N.B."/>
            <person name="Tucker T.A."/>
            <person name="Metcalfe M.G."/>
            <person name="McQuiston J.R."/>
        </authorList>
    </citation>
    <scope>NUCLEOTIDE SEQUENCE</scope>
    <source>
        <strain evidence="10">X1698</strain>
    </source>
</reference>
<dbReference type="PANTHER" id="PTHR37820">
    <property type="entry name" value="CELL DIVISION PROTEIN DIVIB"/>
    <property type="match status" value="1"/>
</dbReference>
<dbReference type="AlphaFoldDB" id="A0A0M4LZJ6"/>
<evidence type="ECO:0000259" key="9">
    <source>
        <dbReference type="PROSITE" id="PS51779"/>
    </source>
</evidence>
<gene>
    <name evidence="11" type="primary">ftsQ</name>
    <name evidence="10" type="ORF">AL705_07790</name>
    <name evidence="11" type="ORF">LC603019_01567</name>
</gene>
<dbReference type="GO" id="GO:0051301">
    <property type="term" value="P:cell division"/>
    <property type="evidence" value="ECO:0007669"/>
    <property type="project" value="UniProtKB-KW"/>
</dbReference>
<dbReference type="EMBL" id="LR584267">
    <property type="protein sequence ID" value="VHO01638.1"/>
    <property type="molecule type" value="Genomic_DNA"/>
</dbReference>
<dbReference type="InterPro" id="IPR034746">
    <property type="entry name" value="POTRA"/>
</dbReference>
<evidence type="ECO:0000256" key="4">
    <source>
        <dbReference type="ARBA" id="ARBA00022692"/>
    </source>
</evidence>
<dbReference type="InterPro" id="IPR050487">
    <property type="entry name" value="FtsQ_DivIB"/>
</dbReference>
<protein>
    <submittedName>
        <fullName evidence="11">Cell division protein FtsQ</fullName>
    </submittedName>
</protein>
<dbReference type="Gene3D" id="3.10.20.310">
    <property type="entry name" value="membrane protein fhac"/>
    <property type="match status" value="1"/>
</dbReference>
<dbReference type="InterPro" id="IPR013685">
    <property type="entry name" value="POTRA_FtsQ_type"/>
</dbReference>
<keyword evidence="13" id="KW-1185">Reference proteome</keyword>
<reference evidence="11 13" key="3">
    <citation type="submission" date="2019-04" db="EMBL/GenBank/DDBJ databases">
        <authorList>
            <person name="Seth-Smith MB H."/>
            <person name="Seth-Smith H."/>
        </authorList>
    </citation>
    <scope>NUCLEOTIDE SEQUENCE [LARGE SCALE GENOMIC DNA]</scope>
    <source>
        <strain evidence="11">USB-603019</strain>
    </source>
</reference>
<evidence type="ECO:0000313" key="13">
    <source>
        <dbReference type="Proteomes" id="UP000324288"/>
    </source>
</evidence>
<evidence type="ECO:0000256" key="1">
    <source>
        <dbReference type="ARBA" id="ARBA00004370"/>
    </source>
</evidence>
<dbReference type="PROSITE" id="PS51779">
    <property type="entry name" value="POTRA"/>
    <property type="match status" value="1"/>
</dbReference>
<sequence length="231" mass="25612">MSEERRAALSHALRTVLQTVLGLVLAVTMAVAIVLFTTPLFLVTETSVTGLRVLSQQQVLRQAQVPMETRMAELSTHDVALRVAALPRVKRVRVEKSYPHLVTIAITERVPVAYFAAGGKLYEMDAAGVAMAVRRPTLRIPEIVVPDPLHNTLQREAALKTAQELPQDIVRRVRTIDVTSAAMVVLRLRDGRTVELGSPTRLEEKVQSMRIVLTQSGTTWNVSNPELPTRR</sequence>
<reference evidence="10 12" key="1">
    <citation type="journal article" date="2015" name="Genome Announc.">
        <title>Complete Genome Sequences for Two Strains of a Novel Fastidious, Partially Acid-Fast, Gram-Positive Corynebacterineae Bacterium, Derived from Human Clinical Samples.</title>
        <authorList>
            <person name="Nicholson A.C."/>
            <person name="Bell M."/>
            <person name="Humrighouse B.W."/>
            <person name="McQuiston J.R."/>
        </authorList>
    </citation>
    <scope>NUCLEOTIDE SEQUENCE [LARGE SCALE GENOMIC DNA]</scope>
    <source>
        <strain evidence="10 12">X1698</strain>
    </source>
</reference>
<feature type="transmembrane region" description="Helical" evidence="8">
    <location>
        <begin position="20"/>
        <end position="42"/>
    </location>
</feature>
<dbReference type="STRING" id="1528099.AL705_07790"/>
<proteinExistence type="predicted"/>
<organism evidence="10 12">
    <name type="scientific">Lawsonella clevelandensis</name>
    <dbReference type="NCBI Taxonomy" id="1528099"/>
    <lineage>
        <taxon>Bacteria</taxon>
        <taxon>Bacillati</taxon>
        <taxon>Actinomycetota</taxon>
        <taxon>Actinomycetes</taxon>
        <taxon>Mycobacteriales</taxon>
        <taxon>Lawsonellaceae</taxon>
        <taxon>Lawsonella</taxon>
    </lineage>
</organism>
<keyword evidence="6 8" id="KW-0472">Membrane</keyword>
<dbReference type="KEGG" id="cbq:AL705_07790"/>
<evidence type="ECO:0000313" key="12">
    <source>
        <dbReference type="Proteomes" id="UP000068137"/>
    </source>
</evidence>
<evidence type="ECO:0000256" key="5">
    <source>
        <dbReference type="ARBA" id="ARBA00022989"/>
    </source>
</evidence>
<dbReference type="Pfam" id="PF08478">
    <property type="entry name" value="POTRA_1"/>
    <property type="match status" value="1"/>
</dbReference>
<evidence type="ECO:0000256" key="6">
    <source>
        <dbReference type="ARBA" id="ARBA00023136"/>
    </source>
</evidence>
<evidence type="ECO:0000256" key="3">
    <source>
        <dbReference type="ARBA" id="ARBA00022618"/>
    </source>
</evidence>
<keyword evidence="5 8" id="KW-1133">Transmembrane helix</keyword>
<evidence type="ECO:0000313" key="10">
    <source>
        <dbReference type="EMBL" id="ALE19439.1"/>
    </source>
</evidence>
<keyword evidence="7" id="KW-0131">Cell cycle</keyword>
<dbReference type="GO" id="GO:0005886">
    <property type="term" value="C:plasma membrane"/>
    <property type="evidence" value="ECO:0007669"/>
    <property type="project" value="TreeGrafter"/>
</dbReference>
<dbReference type="InterPro" id="IPR005548">
    <property type="entry name" value="Cell_div_FtsQ/DivIB_C"/>
</dbReference>
<evidence type="ECO:0000313" key="11">
    <source>
        <dbReference type="EMBL" id="VHO01638.1"/>
    </source>
</evidence>
<dbReference type="EMBL" id="CP012390">
    <property type="protein sequence ID" value="ALE19439.1"/>
    <property type="molecule type" value="Genomic_DNA"/>
</dbReference>
<keyword evidence="2" id="KW-1003">Cell membrane</keyword>
<comment type="subcellular location">
    <subcellularLocation>
        <location evidence="1">Membrane</location>
    </subcellularLocation>
</comment>
<feature type="domain" description="POTRA" evidence="9">
    <location>
        <begin position="41"/>
        <end position="109"/>
    </location>
</feature>
<dbReference type="RefSeq" id="WP_053962521.1">
    <property type="nucleotide sequence ID" value="NZ_CAMJVL010000003.1"/>
</dbReference>